<comment type="similarity">
    <text evidence="2">In the C-terminal section; belongs to the transpeptidase family.</text>
</comment>
<accession>A0A923PPE7</accession>
<dbReference type="GO" id="GO:0009252">
    <property type="term" value="P:peptidoglycan biosynthetic process"/>
    <property type="evidence" value="ECO:0007669"/>
    <property type="project" value="InterPro"/>
</dbReference>
<keyword evidence="4" id="KW-0121">Carboxypeptidase</keyword>
<dbReference type="Pfam" id="PF06832">
    <property type="entry name" value="BiPBP_C"/>
    <property type="match status" value="1"/>
</dbReference>
<evidence type="ECO:0000256" key="5">
    <source>
        <dbReference type="ARBA" id="ARBA00022670"/>
    </source>
</evidence>
<evidence type="ECO:0000259" key="12">
    <source>
        <dbReference type="Pfam" id="PF00905"/>
    </source>
</evidence>
<dbReference type="SUPFAM" id="SSF56601">
    <property type="entry name" value="beta-lactamase/transpeptidase-like"/>
    <property type="match status" value="1"/>
</dbReference>
<comment type="similarity">
    <text evidence="3">In the N-terminal section; belongs to the glycosyltransferase 51 family.</text>
</comment>
<comment type="catalytic activity">
    <reaction evidence="11">
        <text>[GlcNAc-(1-&gt;4)-Mur2Ac(oyl-L-Ala-gamma-D-Glu-L-Lys-D-Ala-D-Ala)](n)-di-trans,octa-cis-undecaprenyl diphosphate + beta-D-GlcNAc-(1-&gt;4)-Mur2Ac(oyl-L-Ala-gamma-D-Glu-L-Lys-D-Ala-D-Ala)-di-trans,octa-cis-undecaprenyl diphosphate = [GlcNAc-(1-&gt;4)-Mur2Ac(oyl-L-Ala-gamma-D-Glu-L-Lys-D-Ala-D-Ala)](n+1)-di-trans,octa-cis-undecaprenyl diphosphate + di-trans,octa-cis-undecaprenyl diphosphate + H(+)</text>
        <dbReference type="Rhea" id="RHEA:23708"/>
        <dbReference type="Rhea" id="RHEA-COMP:9602"/>
        <dbReference type="Rhea" id="RHEA-COMP:9603"/>
        <dbReference type="ChEBI" id="CHEBI:15378"/>
        <dbReference type="ChEBI" id="CHEBI:58405"/>
        <dbReference type="ChEBI" id="CHEBI:60033"/>
        <dbReference type="ChEBI" id="CHEBI:78435"/>
        <dbReference type="EC" id="2.4.99.28"/>
    </reaction>
</comment>
<dbReference type="GO" id="GO:0006508">
    <property type="term" value="P:proteolysis"/>
    <property type="evidence" value="ECO:0007669"/>
    <property type="project" value="UniProtKB-KW"/>
</dbReference>
<dbReference type="PANTHER" id="PTHR32282:SF15">
    <property type="entry name" value="PENICILLIN-BINDING PROTEIN 1C"/>
    <property type="match status" value="1"/>
</dbReference>
<evidence type="ECO:0000256" key="6">
    <source>
        <dbReference type="ARBA" id="ARBA00022676"/>
    </source>
</evidence>
<dbReference type="GO" id="GO:0004180">
    <property type="term" value="F:carboxypeptidase activity"/>
    <property type="evidence" value="ECO:0007669"/>
    <property type="project" value="UniProtKB-KW"/>
</dbReference>
<evidence type="ECO:0000256" key="3">
    <source>
        <dbReference type="ARBA" id="ARBA00007739"/>
    </source>
</evidence>
<keyword evidence="16" id="KW-1185">Reference proteome</keyword>
<keyword evidence="6" id="KW-0328">Glycosyltransferase</keyword>
<evidence type="ECO:0000313" key="16">
    <source>
        <dbReference type="Proteomes" id="UP000650081"/>
    </source>
</evidence>
<dbReference type="EC" id="2.4.99.28" evidence="10"/>
<evidence type="ECO:0000313" key="15">
    <source>
        <dbReference type="EMBL" id="MBC6995371.1"/>
    </source>
</evidence>
<evidence type="ECO:0000256" key="1">
    <source>
        <dbReference type="ARBA" id="ARBA00004752"/>
    </source>
</evidence>
<evidence type="ECO:0000256" key="10">
    <source>
        <dbReference type="ARBA" id="ARBA00044770"/>
    </source>
</evidence>
<evidence type="ECO:0000259" key="13">
    <source>
        <dbReference type="Pfam" id="PF00912"/>
    </source>
</evidence>
<keyword evidence="5" id="KW-0645">Protease</keyword>
<dbReference type="InterPro" id="IPR012338">
    <property type="entry name" value="Beta-lactam/transpept-like"/>
</dbReference>
<keyword evidence="7" id="KW-0808">Transferase</keyword>
<evidence type="ECO:0000256" key="2">
    <source>
        <dbReference type="ARBA" id="ARBA00007090"/>
    </source>
</evidence>
<comment type="pathway">
    <text evidence="1">Cell wall biogenesis; peptidoglycan biosynthesis.</text>
</comment>
<dbReference type="EMBL" id="JACSIT010000135">
    <property type="protein sequence ID" value="MBC6995371.1"/>
    <property type="molecule type" value="Genomic_DNA"/>
</dbReference>
<dbReference type="InterPro" id="IPR036950">
    <property type="entry name" value="PBP_transglycosylase"/>
</dbReference>
<dbReference type="Proteomes" id="UP000650081">
    <property type="component" value="Unassembled WGS sequence"/>
</dbReference>
<dbReference type="InterPro" id="IPR023346">
    <property type="entry name" value="Lysozyme-like_dom_sf"/>
</dbReference>
<feature type="domain" description="Penicillin-binding protein transpeptidase" evidence="12">
    <location>
        <begin position="285"/>
        <end position="407"/>
    </location>
</feature>
<dbReference type="Gene3D" id="3.40.710.10">
    <property type="entry name" value="DD-peptidase/beta-lactamase superfamily"/>
    <property type="match status" value="1"/>
</dbReference>
<feature type="domain" description="Glycosyl transferase family 51" evidence="13">
    <location>
        <begin position="41"/>
        <end position="206"/>
    </location>
</feature>
<dbReference type="NCBIfam" id="TIGR02073">
    <property type="entry name" value="PBP_1c"/>
    <property type="match status" value="1"/>
</dbReference>
<gene>
    <name evidence="15" type="primary">pbpC</name>
    <name evidence="15" type="ORF">H9S92_14450</name>
</gene>
<evidence type="ECO:0000256" key="11">
    <source>
        <dbReference type="ARBA" id="ARBA00049902"/>
    </source>
</evidence>
<keyword evidence="8" id="KW-0378">Hydrolase</keyword>
<dbReference type="GO" id="GO:0030288">
    <property type="term" value="C:outer membrane-bounded periplasmic space"/>
    <property type="evidence" value="ECO:0007669"/>
    <property type="project" value="TreeGrafter"/>
</dbReference>
<dbReference type="InterPro" id="IPR001460">
    <property type="entry name" value="PCN-bd_Tpept"/>
</dbReference>
<protein>
    <recommendedName>
        <fullName evidence="10">peptidoglycan glycosyltransferase</fullName>
        <ecNumber evidence="10">2.4.99.28</ecNumber>
    </recommendedName>
</protein>
<proteinExistence type="inferred from homology"/>
<dbReference type="InterPro" id="IPR050396">
    <property type="entry name" value="Glycosyltr_51/Transpeptidase"/>
</dbReference>
<dbReference type="GO" id="GO:0008955">
    <property type="term" value="F:peptidoglycan glycosyltransferase activity"/>
    <property type="evidence" value="ECO:0007669"/>
    <property type="project" value="UniProtKB-EC"/>
</dbReference>
<dbReference type="InterPro" id="IPR011815">
    <property type="entry name" value="PBP_1c"/>
</dbReference>
<dbReference type="AlphaFoldDB" id="A0A923PPE7"/>
<keyword evidence="9" id="KW-0511">Multifunctional enzyme</keyword>
<dbReference type="InterPro" id="IPR009647">
    <property type="entry name" value="PBP_C"/>
</dbReference>
<dbReference type="PANTHER" id="PTHR32282">
    <property type="entry name" value="BINDING PROTEIN TRANSPEPTIDASE, PUTATIVE-RELATED"/>
    <property type="match status" value="1"/>
</dbReference>
<feature type="domain" description="Penicillin-binding C-terminal" evidence="14">
    <location>
        <begin position="687"/>
        <end position="766"/>
    </location>
</feature>
<dbReference type="SUPFAM" id="SSF53955">
    <property type="entry name" value="Lysozyme-like"/>
    <property type="match status" value="1"/>
</dbReference>
<evidence type="ECO:0000256" key="7">
    <source>
        <dbReference type="ARBA" id="ARBA00022679"/>
    </source>
</evidence>
<dbReference type="Gene3D" id="1.10.3810.10">
    <property type="entry name" value="Biosynthetic peptidoglycan transglycosylase-like"/>
    <property type="match status" value="1"/>
</dbReference>
<dbReference type="GO" id="GO:0008658">
    <property type="term" value="F:penicillin binding"/>
    <property type="evidence" value="ECO:0007669"/>
    <property type="project" value="InterPro"/>
</dbReference>
<evidence type="ECO:0000256" key="8">
    <source>
        <dbReference type="ARBA" id="ARBA00022801"/>
    </source>
</evidence>
<comment type="caution">
    <text evidence="15">The sequence shown here is derived from an EMBL/GenBank/DDBJ whole genome shotgun (WGS) entry which is preliminary data.</text>
</comment>
<dbReference type="Pfam" id="PF00912">
    <property type="entry name" value="Transgly"/>
    <property type="match status" value="1"/>
</dbReference>
<evidence type="ECO:0000256" key="4">
    <source>
        <dbReference type="ARBA" id="ARBA00022645"/>
    </source>
</evidence>
<reference evidence="15" key="1">
    <citation type="submission" date="2020-08" db="EMBL/GenBank/DDBJ databases">
        <title>Lewinella bacteria from marine environments.</title>
        <authorList>
            <person name="Zhong Y."/>
        </authorList>
    </citation>
    <scope>NUCLEOTIDE SEQUENCE</scope>
    <source>
        <strain evidence="15">KCTC 42187</strain>
    </source>
</reference>
<name>A0A923PPE7_9BACT</name>
<dbReference type="InterPro" id="IPR001264">
    <property type="entry name" value="Glyco_trans_51"/>
</dbReference>
<evidence type="ECO:0000259" key="14">
    <source>
        <dbReference type="Pfam" id="PF06832"/>
    </source>
</evidence>
<organism evidence="15 16">
    <name type="scientific">Neolewinella lacunae</name>
    <dbReference type="NCBI Taxonomy" id="1517758"/>
    <lineage>
        <taxon>Bacteria</taxon>
        <taxon>Pseudomonadati</taxon>
        <taxon>Bacteroidota</taxon>
        <taxon>Saprospiria</taxon>
        <taxon>Saprospirales</taxon>
        <taxon>Lewinellaceae</taxon>
        <taxon>Neolewinella</taxon>
    </lineage>
</organism>
<dbReference type="Pfam" id="PF00905">
    <property type="entry name" value="Transpeptidase"/>
    <property type="match status" value="1"/>
</dbReference>
<sequence>MLLFGFGYWLFCLPNPLFRAPLSTELLSTEGELLSARIAEDGQWRMPAADSISPKLATAVIVYEDRRFHRHWGISVAGIVRAVRDNWRAGRVVSGASTLTMQVARMARGNRPRTLWQKLIEGIWATRLEVRYSKEEILDFWLANAPFGGNAVGAEAATRRYYGRSPANLSWGEAATLAVLPNSPGLIHPGRSRTALQEKRDGLLDDLAEAGYLDRESADLAKLEPLPDAPYPLPRSADHLLERLRIQYGAGRYTSSLEANLQQRLNDLVERHHDRLVGNEVHNVAATITEVATGRVLAYVGNVPNLAPAFAPDVDIVTAPRSSGSLLKPILYALAQEEGRLAARQLMADVPTSFNDFQPANFYNEFDGAVPADEALARSLNIPFVFLLREYGVPRFHAALREYGFRQISQPPDHYGLSLILGGGEVTLEEITTWFLGIARQQRYYYERQGQYARADFLPPTLLDAERRAPLAELSRNAGAIGAGAGWKTLQAMLELNRPNETGGMERFSSHRPVAWKTGTSFGYRDAWAVGCTPEYVVGVWNGNADGEGRAGLVGVGAAAPLLFRILRLLEERPDAGPNWFEAPFDDLILATTCQQSGFLAGPDCPTQEEWLARNAERGAVCNYHQRIFLEPSGQWQVRQDCGPGPASPTTWFELPARQAWFYRRKHSDYQALPPLHPDCGGNPRAPGGAMAFLYPHQDGALSPSKNWTGAEEGIYFELAHPDDQAKVHWHLDEQYLATTETFHSLSVRTTPGQHSITVVDDAGQRLVRHFTVR</sequence>
<evidence type="ECO:0000256" key="9">
    <source>
        <dbReference type="ARBA" id="ARBA00023268"/>
    </source>
</evidence>